<dbReference type="EMBL" id="AVPL01000015">
    <property type="protein sequence ID" value="KGN41609.1"/>
    <property type="molecule type" value="Genomic_DNA"/>
</dbReference>
<dbReference type="AlphaFoldDB" id="A0A0A0JY14"/>
<dbReference type="Pfam" id="PF01177">
    <property type="entry name" value="Asp_Glu_race"/>
    <property type="match status" value="1"/>
</dbReference>
<dbReference type="Proteomes" id="UP000030013">
    <property type="component" value="Unassembled WGS sequence"/>
</dbReference>
<accession>A0A0A0JY14</accession>
<dbReference type="Gene3D" id="3.40.50.1860">
    <property type="match status" value="2"/>
</dbReference>
<dbReference type="InterPro" id="IPR015942">
    <property type="entry name" value="Asp/Glu/hydantoin_racemase"/>
</dbReference>
<dbReference type="RefSeq" id="WP_245618301.1">
    <property type="nucleotide sequence ID" value="NZ_AVPL01000015.1"/>
</dbReference>
<proteinExistence type="inferred from homology"/>
<organism evidence="3 4">
    <name type="scientific">Knoellia aerolata DSM 18566</name>
    <dbReference type="NCBI Taxonomy" id="1385519"/>
    <lineage>
        <taxon>Bacteria</taxon>
        <taxon>Bacillati</taxon>
        <taxon>Actinomycetota</taxon>
        <taxon>Actinomycetes</taxon>
        <taxon>Micrococcales</taxon>
        <taxon>Intrasporangiaceae</taxon>
        <taxon>Knoellia</taxon>
    </lineage>
</organism>
<comment type="similarity">
    <text evidence="1">Belongs to the aspartate/glutamate racemases family.</text>
</comment>
<gene>
    <name evidence="3" type="ORF">N801_18505</name>
</gene>
<dbReference type="STRING" id="1385519.N801_18505"/>
<dbReference type="PANTHER" id="PTHR21198">
    <property type="entry name" value="GLUTAMATE RACEMASE"/>
    <property type="match status" value="1"/>
</dbReference>
<dbReference type="GO" id="GO:0047661">
    <property type="term" value="F:amino-acid racemase activity"/>
    <property type="evidence" value="ECO:0007669"/>
    <property type="project" value="InterPro"/>
</dbReference>
<evidence type="ECO:0000313" key="4">
    <source>
        <dbReference type="Proteomes" id="UP000030013"/>
    </source>
</evidence>
<keyword evidence="4" id="KW-1185">Reference proteome</keyword>
<name>A0A0A0JY14_9MICO</name>
<dbReference type="PANTHER" id="PTHR21198:SF7">
    <property type="entry name" value="ASPARTATE-GLUTAMATE RACEMASE FAMILY"/>
    <property type="match status" value="1"/>
</dbReference>
<evidence type="ECO:0000256" key="2">
    <source>
        <dbReference type="ARBA" id="ARBA00023235"/>
    </source>
</evidence>
<dbReference type="InterPro" id="IPR004380">
    <property type="entry name" value="Asp_race"/>
</dbReference>
<comment type="caution">
    <text evidence="3">The sequence shown here is derived from an EMBL/GenBank/DDBJ whole genome shotgun (WGS) entry which is preliminary data.</text>
</comment>
<reference evidence="3 4" key="1">
    <citation type="submission" date="2013-08" db="EMBL/GenBank/DDBJ databases">
        <title>The genome sequence of Knoellia aerolata.</title>
        <authorList>
            <person name="Zhu W."/>
            <person name="Wang G."/>
        </authorList>
    </citation>
    <scope>NUCLEOTIDE SEQUENCE [LARGE SCALE GENOMIC DNA]</scope>
    <source>
        <strain evidence="3 4">DSM 18566</strain>
    </source>
</reference>
<sequence length="261" mass="27441">MRNERDERERNEPVGILGGVGPMATVYFMQRILDLTDASRDQDHVDMLVWNHASIPDRTAYLVGDSTDSPGPVMAEDARQIERAGAKFIALPCNTAQAFIDEVRDAVSIPVIDIVAETVGAAQAAVRDLTTVGILATDGTLRARTYHDAAAAAGLTAVAPDEVVQKDVMSMIYDGVKAGMPVERERFDAAVAHLRARGAGAVLLACTELSILRTDLSVDDVDVIDSLDALAARTVTMAGGRLRGDGATGAGGAGLVPITST</sequence>
<keyword evidence="2" id="KW-0413">Isomerase</keyword>
<dbReference type="SUPFAM" id="SSF53681">
    <property type="entry name" value="Aspartate/glutamate racemase"/>
    <property type="match status" value="2"/>
</dbReference>
<dbReference type="eggNOG" id="COG1794">
    <property type="taxonomic scope" value="Bacteria"/>
</dbReference>
<dbReference type="InterPro" id="IPR001920">
    <property type="entry name" value="Asp/Glu_race"/>
</dbReference>
<evidence type="ECO:0000256" key="1">
    <source>
        <dbReference type="ARBA" id="ARBA00007847"/>
    </source>
</evidence>
<protein>
    <submittedName>
        <fullName evidence="3">Aspartate racemase</fullName>
    </submittedName>
</protein>
<dbReference type="NCBIfam" id="TIGR00035">
    <property type="entry name" value="asp_race"/>
    <property type="match status" value="1"/>
</dbReference>
<evidence type="ECO:0000313" key="3">
    <source>
        <dbReference type="EMBL" id="KGN41609.1"/>
    </source>
</evidence>